<name>A0ABZ0QS42_9FIRM</name>
<sequence length="193" mass="21511">MARRHAVAATLLAAAILAGVGVGAYWWRQDAADRGQGGTPSRRRASPLVNLTLTPDTRLVERTRYPACGEAVLETERPPTPVETGWRLSDLLRSRDTWRLAQATPDRIVLERQRPGPCPPAAWLRYRTVRLHQGHVAVFYGRPGRQGRDLGPLRLLTDLPAERLLPGDRRRLEQGLVVEGDGEAWHVLESLTP</sequence>
<evidence type="ECO:0000313" key="2">
    <source>
        <dbReference type="Proteomes" id="UP001304683"/>
    </source>
</evidence>
<dbReference type="EMBL" id="CP132508">
    <property type="protein sequence ID" value="WPD19853.1"/>
    <property type="molecule type" value="Genomic_DNA"/>
</dbReference>
<organism evidence="1 2">
    <name type="scientific">Thermaerobacter composti</name>
    <dbReference type="NCBI Taxonomy" id="554949"/>
    <lineage>
        <taxon>Bacteria</taxon>
        <taxon>Bacillati</taxon>
        <taxon>Bacillota</taxon>
        <taxon>Clostridia</taxon>
        <taxon>Eubacteriales</taxon>
        <taxon>Clostridiales Family XVII. Incertae Sedis</taxon>
        <taxon>Thermaerobacter</taxon>
    </lineage>
</organism>
<proteinExistence type="predicted"/>
<accession>A0ABZ0QS42</accession>
<dbReference type="Proteomes" id="UP001304683">
    <property type="component" value="Chromosome"/>
</dbReference>
<dbReference type="RefSeq" id="WP_135225211.1">
    <property type="nucleotide sequence ID" value="NZ_CP132508.1"/>
</dbReference>
<reference evidence="1 2" key="1">
    <citation type="submission" date="2023-08" db="EMBL/GenBank/DDBJ databases">
        <title>Genome sequence of Thermaerobacter compostii strain Ins1, a spore-forming filamentous bacterium isolated from a deep geothermal reservoir.</title>
        <authorList>
            <person name="Bregnard D."/>
            <person name="Gonzalez D."/>
            <person name="Junier P."/>
        </authorList>
    </citation>
    <scope>NUCLEOTIDE SEQUENCE [LARGE SCALE GENOMIC DNA]</scope>
    <source>
        <strain evidence="1 2">Ins1</strain>
    </source>
</reference>
<gene>
    <name evidence="1" type="ORF">Q5761_04155</name>
</gene>
<evidence type="ECO:0008006" key="3">
    <source>
        <dbReference type="Google" id="ProtNLM"/>
    </source>
</evidence>
<evidence type="ECO:0000313" key="1">
    <source>
        <dbReference type="EMBL" id="WPD19853.1"/>
    </source>
</evidence>
<protein>
    <recommendedName>
        <fullName evidence="3">Bypass of forespore C C-terminal domain-containing protein</fullName>
    </recommendedName>
</protein>
<keyword evidence="2" id="KW-1185">Reference proteome</keyword>